<dbReference type="PANTHER" id="PTHR43176">
    <property type="entry name" value="3-HYDROXYISOBUTYRYL-COA HYDROLASE-RELATED"/>
    <property type="match status" value="1"/>
</dbReference>
<comment type="subcellular location">
    <subcellularLocation>
        <location evidence="2">Mitochondrion</location>
    </subcellularLocation>
</comment>
<keyword evidence="9" id="KW-0496">Mitochondrion</keyword>
<comment type="caution">
    <text evidence="13">The sequence shown here is derived from an EMBL/GenBank/DDBJ whole genome shotgun (WGS) entry which is preliminary data.</text>
</comment>
<dbReference type="GO" id="GO:0003860">
    <property type="term" value="F:3-hydroxyisobutyryl-CoA hydrolase activity"/>
    <property type="evidence" value="ECO:0007669"/>
    <property type="project" value="UniProtKB-EC"/>
</dbReference>
<reference evidence="13" key="1">
    <citation type="submission" date="2021-02" db="EMBL/GenBank/DDBJ databases">
        <authorList>
            <person name="Nowell W R."/>
        </authorList>
    </citation>
    <scope>NUCLEOTIDE SEQUENCE</scope>
</reference>
<dbReference type="FunFam" id="3.90.226.10:FF:000026">
    <property type="entry name" value="3-hydroxyisobutyryl-CoA hydrolase, mitochondrial"/>
    <property type="match status" value="1"/>
</dbReference>
<dbReference type="UniPathway" id="UPA00362"/>
<evidence type="ECO:0000313" key="14">
    <source>
        <dbReference type="EMBL" id="CAF4119921.1"/>
    </source>
</evidence>
<evidence type="ECO:0000256" key="1">
    <source>
        <dbReference type="ARBA" id="ARBA00001709"/>
    </source>
</evidence>
<comment type="function">
    <text evidence="10">Hydrolyzes 3-hydroxyisobutyryl-CoA (HIBYL-CoA), a saline catabolite. Has high activity toward isobutyryl-CoA. Could be an isobutyryl-CoA dehydrogenase that functions in valine catabolism. Also hydrolyzes 3-hydroxypropanoyl-CoA.</text>
</comment>
<dbReference type="SUPFAM" id="SSF52096">
    <property type="entry name" value="ClpP/crotonase"/>
    <property type="match status" value="1"/>
</dbReference>
<dbReference type="InterPro" id="IPR045004">
    <property type="entry name" value="ECH_dom"/>
</dbReference>
<evidence type="ECO:0000313" key="15">
    <source>
        <dbReference type="Proteomes" id="UP000663855"/>
    </source>
</evidence>
<evidence type="ECO:0000256" key="11">
    <source>
        <dbReference type="ARBA" id="ARBA00031181"/>
    </source>
</evidence>
<proteinExistence type="inferred from homology"/>
<dbReference type="GO" id="GO:0005739">
    <property type="term" value="C:mitochondrion"/>
    <property type="evidence" value="ECO:0007669"/>
    <property type="project" value="UniProtKB-SubCell"/>
</dbReference>
<dbReference type="Proteomes" id="UP000681967">
    <property type="component" value="Unassembled WGS sequence"/>
</dbReference>
<dbReference type="InterPro" id="IPR029045">
    <property type="entry name" value="ClpP/crotonase-like_dom_sf"/>
</dbReference>
<evidence type="ECO:0000256" key="3">
    <source>
        <dbReference type="ARBA" id="ARBA00005109"/>
    </source>
</evidence>
<dbReference type="EMBL" id="CAJOBH010008667">
    <property type="protein sequence ID" value="CAF4119921.1"/>
    <property type="molecule type" value="Genomic_DNA"/>
</dbReference>
<accession>A0A815IAL1</accession>
<organism evidence="13 15">
    <name type="scientific">Rotaria magnacalcarata</name>
    <dbReference type="NCBI Taxonomy" id="392030"/>
    <lineage>
        <taxon>Eukaryota</taxon>
        <taxon>Metazoa</taxon>
        <taxon>Spiralia</taxon>
        <taxon>Gnathifera</taxon>
        <taxon>Rotifera</taxon>
        <taxon>Eurotatoria</taxon>
        <taxon>Bdelloidea</taxon>
        <taxon>Philodinida</taxon>
        <taxon>Philodinidae</taxon>
        <taxon>Rotaria</taxon>
    </lineage>
</organism>
<comment type="catalytic activity">
    <reaction evidence="1">
        <text>3-hydroxy-2-methylpropanoyl-CoA + H2O = 3-hydroxy-2-methylpropanoate + CoA + H(+)</text>
        <dbReference type="Rhea" id="RHEA:20888"/>
        <dbReference type="ChEBI" id="CHEBI:11805"/>
        <dbReference type="ChEBI" id="CHEBI:15377"/>
        <dbReference type="ChEBI" id="CHEBI:15378"/>
        <dbReference type="ChEBI" id="CHEBI:57287"/>
        <dbReference type="ChEBI" id="CHEBI:57340"/>
        <dbReference type="EC" id="3.1.2.4"/>
    </reaction>
</comment>
<evidence type="ECO:0000256" key="8">
    <source>
        <dbReference type="ARBA" id="ARBA00022801"/>
    </source>
</evidence>
<dbReference type="EMBL" id="CAJNOV010009446">
    <property type="protein sequence ID" value="CAF1365808.1"/>
    <property type="molecule type" value="Genomic_DNA"/>
</dbReference>
<evidence type="ECO:0000256" key="5">
    <source>
        <dbReference type="ARBA" id="ARBA00011915"/>
    </source>
</evidence>
<gene>
    <name evidence="14" type="ORF">BYL167_LOCUS20024</name>
    <name evidence="13" type="ORF">CJN711_LOCUS20175</name>
</gene>
<dbReference type="Gene3D" id="3.90.226.10">
    <property type="entry name" value="2-enoyl-CoA Hydratase, Chain A, domain 1"/>
    <property type="match status" value="1"/>
</dbReference>
<evidence type="ECO:0000256" key="7">
    <source>
        <dbReference type="ARBA" id="ARBA00022456"/>
    </source>
</evidence>
<dbReference type="EC" id="3.1.2.4" evidence="5"/>
<dbReference type="AlphaFoldDB" id="A0A815IAL1"/>
<sequence length="377" mass="42931">MFRKIVQRQFSRFFSKRNICVTQNNEILFDYINQAGIVQLNKPKTLNALTHSMIKQLYSKMKQWESDEKTQFIIIKSTGTKAFSAGGDLKILTSTSLNSENIRNNYLRDEYQLLYLIGTYKLPYVALINGITMGGGCGLSIHGSFRIATEITTVAMPETAIGLFPNAGGSYFLSRLSNNLGVFLGLTGHRLHGMDVLHAGIATHFLPTNRLQEIEQKLLKLPKADYNSIKNVLDENTELVTSKSSFSLQEQLPLINRVFAIDTKNVETIFEQLKSDGSTFALKQIEILKTKSPTSLKITLEQLKRGKQFDLNECLKMEYRILHYVIHGHDFFEGVRAILIDKDNKPQWKPNSLENISNQDIEYYFEKLSSNKELQLS</sequence>
<dbReference type="InterPro" id="IPR032259">
    <property type="entry name" value="HIBYL-CoA-H"/>
</dbReference>
<evidence type="ECO:0000313" key="13">
    <source>
        <dbReference type="EMBL" id="CAF1365808.1"/>
    </source>
</evidence>
<name>A0A815IAL1_9BILA</name>
<evidence type="ECO:0000256" key="10">
    <source>
        <dbReference type="ARBA" id="ARBA00024871"/>
    </source>
</evidence>
<evidence type="ECO:0000256" key="9">
    <source>
        <dbReference type="ARBA" id="ARBA00023128"/>
    </source>
</evidence>
<keyword evidence="7" id="KW-0101">Branched-chain amino acid catabolism</keyword>
<keyword evidence="8" id="KW-0378">Hydrolase</keyword>
<evidence type="ECO:0000256" key="2">
    <source>
        <dbReference type="ARBA" id="ARBA00004173"/>
    </source>
</evidence>
<dbReference type="NCBIfam" id="NF004127">
    <property type="entry name" value="PRK05617.1"/>
    <property type="match status" value="1"/>
</dbReference>
<protein>
    <recommendedName>
        <fullName evidence="6">3-hydroxyisobutyryl-CoA hydrolase, mitochondrial</fullName>
        <ecNumber evidence="5">3.1.2.4</ecNumber>
    </recommendedName>
    <alternativeName>
        <fullName evidence="11">3-hydroxyisobutyryl-coenzyme A hydrolase</fullName>
    </alternativeName>
</protein>
<dbReference type="GO" id="GO:0006574">
    <property type="term" value="P:L-valine catabolic process"/>
    <property type="evidence" value="ECO:0007669"/>
    <property type="project" value="UniProtKB-UniPathway"/>
</dbReference>
<dbReference type="Pfam" id="PF16113">
    <property type="entry name" value="ECH_2"/>
    <property type="match status" value="1"/>
</dbReference>
<evidence type="ECO:0000259" key="12">
    <source>
        <dbReference type="Pfam" id="PF16113"/>
    </source>
</evidence>
<dbReference type="Proteomes" id="UP000663855">
    <property type="component" value="Unassembled WGS sequence"/>
</dbReference>
<feature type="domain" description="Enoyl-CoA hydratase/isomerase" evidence="12">
    <location>
        <begin position="36"/>
        <end position="365"/>
    </location>
</feature>
<comment type="pathway">
    <text evidence="3">Amino-acid degradation; L-valine degradation.</text>
</comment>
<evidence type="ECO:0000256" key="6">
    <source>
        <dbReference type="ARBA" id="ARBA00016714"/>
    </source>
</evidence>
<dbReference type="PANTHER" id="PTHR43176:SF3">
    <property type="entry name" value="3-HYDROXYISOBUTYRYL-COA HYDROLASE, MITOCHONDRIAL"/>
    <property type="match status" value="1"/>
</dbReference>
<dbReference type="CDD" id="cd06558">
    <property type="entry name" value="crotonase-like"/>
    <property type="match status" value="1"/>
</dbReference>
<comment type="similarity">
    <text evidence="4">Belongs to the enoyl-CoA hydratase/isomerase family.</text>
</comment>
<evidence type="ECO:0000256" key="4">
    <source>
        <dbReference type="ARBA" id="ARBA00005254"/>
    </source>
</evidence>